<evidence type="ECO:0000313" key="3">
    <source>
        <dbReference type="EMBL" id="SEM94991.1"/>
    </source>
</evidence>
<dbReference type="STRING" id="74031.SAMN04488077_11021"/>
<dbReference type="InterPro" id="IPR036291">
    <property type="entry name" value="NAD(P)-bd_dom_sf"/>
</dbReference>
<dbReference type="Pfam" id="PF01370">
    <property type="entry name" value="Epimerase"/>
    <property type="match status" value="1"/>
</dbReference>
<dbReference type="Gene3D" id="3.40.50.720">
    <property type="entry name" value="NAD(P)-binding Rossmann-like Domain"/>
    <property type="match status" value="1"/>
</dbReference>
<dbReference type="PATRIC" id="fig|74031.6.peg.516"/>
<proteinExistence type="predicted"/>
<evidence type="ECO:0000259" key="1">
    <source>
        <dbReference type="Pfam" id="PF01370"/>
    </source>
</evidence>
<dbReference type="Proteomes" id="UP000182160">
    <property type="component" value="Unassembled WGS sequence"/>
</dbReference>
<reference evidence="3 5" key="3">
    <citation type="submission" date="2016-10" db="EMBL/GenBank/DDBJ databases">
        <authorList>
            <person name="de Groot N.N."/>
        </authorList>
    </citation>
    <scope>NUCLEOTIDE SEQUENCE [LARGE SCALE GENOMIC DNA]</scope>
    <source>
        <strain evidence="3 5">DSM 11457</strain>
    </source>
</reference>
<keyword evidence="2" id="KW-0413">Isomerase</keyword>
<gene>
    <name evidence="2" type="ORF">ROTO_05020</name>
    <name evidence="3" type="ORF">SAMN04488077_11021</name>
</gene>
<dbReference type="SUPFAM" id="SSF51735">
    <property type="entry name" value="NAD(P)-binding Rossmann-fold domains"/>
    <property type="match status" value="1"/>
</dbReference>
<organism evidence="2 4">
    <name type="scientific">Roseovarius tolerans</name>
    <dbReference type="NCBI Taxonomy" id="74031"/>
    <lineage>
        <taxon>Bacteria</taxon>
        <taxon>Pseudomonadati</taxon>
        <taxon>Pseudomonadota</taxon>
        <taxon>Alphaproteobacteria</taxon>
        <taxon>Rhodobacterales</taxon>
        <taxon>Roseobacteraceae</taxon>
        <taxon>Roseovarius</taxon>
    </lineage>
</organism>
<dbReference type="Proteomes" id="UP000037046">
    <property type="component" value="Unassembled WGS sequence"/>
</dbReference>
<dbReference type="RefSeq" id="WP_074786395.1">
    <property type="nucleotide sequence ID" value="NZ_CP118494.1"/>
</dbReference>
<dbReference type="PANTHER" id="PTHR48079">
    <property type="entry name" value="PROTEIN YEEZ"/>
    <property type="match status" value="1"/>
</dbReference>
<dbReference type="PANTHER" id="PTHR48079:SF6">
    <property type="entry name" value="NAD(P)-BINDING DOMAIN-CONTAINING PROTEIN-RELATED"/>
    <property type="match status" value="1"/>
</dbReference>
<reference evidence="2" key="2">
    <citation type="submission" date="2015-07" db="EMBL/GenBank/DDBJ databases">
        <title>MeaNS - Measles Nucleotide Surveillance Program.</title>
        <authorList>
            <person name="Tran T."/>
            <person name="Druce J."/>
        </authorList>
    </citation>
    <scope>NUCLEOTIDE SEQUENCE</scope>
    <source>
        <strain evidence="2">EL-164</strain>
    </source>
</reference>
<dbReference type="AlphaFoldDB" id="A0A0L6CYS6"/>
<dbReference type="PROSITE" id="PS00061">
    <property type="entry name" value="ADH_SHORT"/>
    <property type="match status" value="1"/>
</dbReference>
<dbReference type="InterPro" id="IPR051783">
    <property type="entry name" value="NAD(P)-dependent_oxidoreduct"/>
</dbReference>
<accession>A0A0L6CYS6</accession>
<name>A0A0L6CYS6_9RHOB</name>
<evidence type="ECO:0000313" key="2">
    <source>
        <dbReference type="EMBL" id="KNX42855.1"/>
    </source>
</evidence>
<dbReference type="InterPro" id="IPR001509">
    <property type="entry name" value="Epimerase_deHydtase"/>
</dbReference>
<feature type="domain" description="NAD-dependent epimerase/dehydratase" evidence="1">
    <location>
        <begin position="5"/>
        <end position="205"/>
    </location>
</feature>
<evidence type="ECO:0000313" key="5">
    <source>
        <dbReference type="Proteomes" id="UP000182160"/>
    </source>
</evidence>
<evidence type="ECO:0000313" key="4">
    <source>
        <dbReference type="Proteomes" id="UP000037046"/>
    </source>
</evidence>
<dbReference type="GO" id="GO:0016853">
    <property type="term" value="F:isomerase activity"/>
    <property type="evidence" value="ECO:0007669"/>
    <property type="project" value="UniProtKB-KW"/>
</dbReference>
<reference evidence="4" key="1">
    <citation type="submission" date="2015-07" db="EMBL/GenBank/DDBJ databases">
        <title>Draft Genome Sequence of Roseovarius tolerans EL-164, a producer of N-Acylated Alanine Methyl Esters (NAMEs).</title>
        <authorList>
            <person name="Voget S."/>
            <person name="Bruns H."/>
            <person name="Wagner-Doebler I."/>
            <person name="Schulz S."/>
            <person name="Daniel R."/>
        </authorList>
    </citation>
    <scope>NUCLEOTIDE SEQUENCE [LARGE SCALE GENOMIC DNA]</scope>
    <source>
        <strain evidence="4">EL-164</strain>
    </source>
</reference>
<dbReference type="GO" id="GO:0004029">
    <property type="term" value="F:aldehyde dehydrogenase (NAD+) activity"/>
    <property type="evidence" value="ECO:0007669"/>
    <property type="project" value="TreeGrafter"/>
</dbReference>
<keyword evidence="4" id="KW-1185">Reference proteome</keyword>
<dbReference type="InterPro" id="IPR020904">
    <property type="entry name" value="Sc_DH/Rdtase_CS"/>
</dbReference>
<dbReference type="EMBL" id="FOBO01000010">
    <property type="protein sequence ID" value="SEM94991.1"/>
    <property type="molecule type" value="Genomic_DNA"/>
</dbReference>
<dbReference type="GO" id="GO:0005737">
    <property type="term" value="C:cytoplasm"/>
    <property type="evidence" value="ECO:0007669"/>
    <property type="project" value="TreeGrafter"/>
</dbReference>
<dbReference type="EMBL" id="LGVV01000004">
    <property type="protein sequence ID" value="KNX42855.1"/>
    <property type="molecule type" value="Genomic_DNA"/>
</dbReference>
<protein>
    <submittedName>
        <fullName evidence="2">3 beta-hydroxysteroid dehydrogenase/Delta 5--&gt;4-isomerase</fullName>
    </submittedName>
    <submittedName>
        <fullName evidence="3">Nucleoside-diphosphate-sugar epimerase</fullName>
    </submittedName>
</protein>
<sequence length="313" mass="32707">MSTAVAVTGASGFVGQALVAHLLACGRPVRALVHRQAIAISHPDLVTVTGGLSDAAALGDLMDGAGSIIHLAGRVRGRDDADFMPVNAEGVARVASVARESSSVARFVLVSSLAAREPALSPYAASKRAGEAMLAEVAEGSELRCAVLRPPAIYGPGDKELLPLLQLMARGVVPMPGVVGARASLLHVNDLANAAVKLLDSPAQGTYELHDGHDAGYSWEEIATIVESVAGRGRGWHLKLPEGVLRSVAAINLLAARLFGYLPMMTPGKINELRHPDWVCDNTEITLATGWQPNISLQDGLSPLLPGRTVKPL</sequence>